<sequence length="625" mass="70935">MPIVCTRNAESSDIHDVLASLGSAVGWQPTTVTTRLETERWPIPDFSPYQAGQGSEERGVPLEDRAFVALKAIYEGLEMANRPRSEEGLTEWLQEMVTVPFETVALGESFEDRNAVWLAKRSCEALEAAAKLAQRLSLIIGGQAKRVRRQVEALQLQYGISSLPDDILSDILVLVTECEDRYDDMSLTERHQERLQTAMKLLHVCSRFRLLLLDRPQVWSFLSIDISNIGMVRHCIKYSKSAPLHICVENLGSPFSTVEFETFVTECLKSAENWRHLTLQLPHFETMTEQQTACFEGMLENISSFTRLTNEYSFCSLESLEMRFNGPFAVEVDLQDEKFHPYLRWTLPSLSRLSVWGAIPIPFNNNIRDLQIFYISDRTLTLDLHQLSAFFAFCSSLEDVEIRLTDWQSIAPCEPVPIPGVKRITYDFNRCSVSVIRTVCGTLQFPEAKTMSLGLRFLRGASSDVVFSRGPHFGYGAVMSDILRCYTGLKSLHLDLSPLRIRGRLGPYLPPFPKLSGLEHLMLSASAGWELLDLREVPSGVRIPALQSLALFMELGDWPRISGWVNALIARLEQQGDLGNLSLLRIYRVQRHGRRPDAEWFQLKEEICECISVPQIRVEIMPVDV</sequence>
<dbReference type="EMBL" id="KQ085964">
    <property type="protein sequence ID" value="KLO13168.1"/>
    <property type="molecule type" value="Genomic_DNA"/>
</dbReference>
<name>A0A0H2RUP7_9AGAM</name>
<dbReference type="OrthoDB" id="3067275at2759"/>
<proteinExistence type="predicted"/>
<protein>
    <submittedName>
        <fullName evidence="1">Uncharacterized protein</fullName>
    </submittedName>
</protein>
<dbReference type="InParanoid" id="A0A0H2RUP7"/>
<keyword evidence="2" id="KW-1185">Reference proteome</keyword>
<gene>
    <name evidence="1" type="ORF">SCHPADRAFT_997598</name>
</gene>
<evidence type="ECO:0000313" key="1">
    <source>
        <dbReference type="EMBL" id="KLO13168.1"/>
    </source>
</evidence>
<reference evidence="1 2" key="1">
    <citation type="submission" date="2015-04" db="EMBL/GenBank/DDBJ databases">
        <title>Complete genome sequence of Schizopora paradoxa KUC8140, a cosmopolitan wood degrader in East Asia.</title>
        <authorList>
            <consortium name="DOE Joint Genome Institute"/>
            <person name="Min B."/>
            <person name="Park H."/>
            <person name="Jang Y."/>
            <person name="Kim J.-J."/>
            <person name="Kim K.H."/>
            <person name="Pangilinan J."/>
            <person name="Lipzen A."/>
            <person name="Riley R."/>
            <person name="Grigoriev I.V."/>
            <person name="Spatafora J.W."/>
            <person name="Choi I.-G."/>
        </authorList>
    </citation>
    <scope>NUCLEOTIDE SEQUENCE [LARGE SCALE GENOMIC DNA]</scope>
    <source>
        <strain evidence="1 2">KUC8140</strain>
    </source>
</reference>
<dbReference type="SUPFAM" id="SSF52047">
    <property type="entry name" value="RNI-like"/>
    <property type="match status" value="1"/>
</dbReference>
<dbReference type="Proteomes" id="UP000053477">
    <property type="component" value="Unassembled WGS sequence"/>
</dbReference>
<evidence type="ECO:0000313" key="2">
    <source>
        <dbReference type="Proteomes" id="UP000053477"/>
    </source>
</evidence>
<organism evidence="1 2">
    <name type="scientific">Schizopora paradoxa</name>
    <dbReference type="NCBI Taxonomy" id="27342"/>
    <lineage>
        <taxon>Eukaryota</taxon>
        <taxon>Fungi</taxon>
        <taxon>Dikarya</taxon>
        <taxon>Basidiomycota</taxon>
        <taxon>Agaricomycotina</taxon>
        <taxon>Agaricomycetes</taxon>
        <taxon>Hymenochaetales</taxon>
        <taxon>Schizoporaceae</taxon>
        <taxon>Schizopora</taxon>
    </lineage>
</organism>
<accession>A0A0H2RUP7</accession>
<dbReference type="AlphaFoldDB" id="A0A0H2RUP7"/>